<comment type="caution">
    <text evidence="2">The sequence shown here is derived from an EMBL/GenBank/DDBJ whole genome shotgun (WGS) entry which is preliminary data.</text>
</comment>
<feature type="region of interest" description="Disordered" evidence="1">
    <location>
        <begin position="195"/>
        <end position="216"/>
    </location>
</feature>
<accession>A0AAV7VPL0</accession>
<evidence type="ECO:0000313" key="2">
    <source>
        <dbReference type="EMBL" id="KAJ1202050.1"/>
    </source>
</evidence>
<keyword evidence="3" id="KW-1185">Reference proteome</keyword>
<sequence length="322" mass="35826">MALFSSQPTTCIFTDVHSASDVAGATSLALKGTHFMNSRSVEQEGVSTLIHSSSQNNTTARIIPIFKSKLLQVSRVHTNTIDKNNKICVSQNVFKVLSISEKENIPPTAGACKHVIPQTLTPDVPSALKRKINENKDISAKKVYRSRFIHKDKCGAHTVPLKNSTSEKHTMDNSLQESSQSALKKTVVTKGMVKKEPVSRHLKNKNSRSEPPSAPIVETNLFVKDNAQPQKLYLDTKMTIPYVACRTKTQNGEETLHSNVNILDRAVSSTAQKPDADATKNHALKLRREFTMKVSSQCVQFDHRSDQVCMKITFVTTFYEFP</sequence>
<dbReference type="EMBL" id="JANPWB010000003">
    <property type="protein sequence ID" value="KAJ1202050.1"/>
    <property type="molecule type" value="Genomic_DNA"/>
</dbReference>
<evidence type="ECO:0000313" key="3">
    <source>
        <dbReference type="Proteomes" id="UP001066276"/>
    </source>
</evidence>
<proteinExistence type="predicted"/>
<dbReference type="AlphaFoldDB" id="A0AAV7VPL0"/>
<name>A0AAV7VPL0_PLEWA</name>
<reference evidence="2" key="1">
    <citation type="journal article" date="2022" name="bioRxiv">
        <title>Sequencing and chromosome-scale assembly of the giantPleurodeles waltlgenome.</title>
        <authorList>
            <person name="Brown T."/>
            <person name="Elewa A."/>
            <person name="Iarovenko S."/>
            <person name="Subramanian E."/>
            <person name="Araus A.J."/>
            <person name="Petzold A."/>
            <person name="Susuki M."/>
            <person name="Suzuki K.-i.T."/>
            <person name="Hayashi T."/>
            <person name="Toyoda A."/>
            <person name="Oliveira C."/>
            <person name="Osipova E."/>
            <person name="Leigh N.D."/>
            <person name="Simon A."/>
            <person name="Yun M.H."/>
        </authorList>
    </citation>
    <scope>NUCLEOTIDE SEQUENCE</scope>
    <source>
        <strain evidence="2">20211129_DDA</strain>
        <tissue evidence="2">Liver</tissue>
    </source>
</reference>
<feature type="region of interest" description="Disordered" evidence="1">
    <location>
        <begin position="159"/>
        <end position="182"/>
    </location>
</feature>
<gene>
    <name evidence="2" type="ORF">NDU88_005853</name>
</gene>
<protein>
    <submittedName>
        <fullName evidence="2">Uncharacterized protein</fullName>
    </submittedName>
</protein>
<feature type="compositionally biased region" description="Polar residues" evidence="1">
    <location>
        <begin position="172"/>
        <end position="182"/>
    </location>
</feature>
<organism evidence="2 3">
    <name type="scientific">Pleurodeles waltl</name>
    <name type="common">Iberian ribbed newt</name>
    <dbReference type="NCBI Taxonomy" id="8319"/>
    <lineage>
        <taxon>Eukaryota</taxon>
        <taxon>Metazoa</taxon>
        <taxon>Chordata</taxon>
        <taxon>Craniata</taxon>
        <taxon>Vertebrata</taxon>
        <taxon>Euteleostomi</taxon>
        <taxon>Amphibia</taxon>
        <taxon>Batrachia</taxon>
        <taxon>Caudata</taxon>
        <taxon>Salamandroidea</taxon>
        <taxon>Salamandridae</taxon>
        <taxon>Pleurodelinae</taxon>
        <taxon>Pleurodeles</taxon>
    </lineage>
</organism>
<dbReference type="Proteomes" id="UP001066276">
    <property type="component" value="Chromosome 2_1"/>
</dbReference>
<evidence type="ECO:0000256" key="1">
    <source>
        <dbReference type="SAM" id="MobiDB-lite"/>
    </source>
</evidence>